<dbReference type="SMART" id="SM00478">
    <property type="entry name" value="ENDO3c"/>
    <property type="match status" value="1"/>
</dbReference>
<dbReference type="EMBL" id="CP110429">
    <property type="protein sequence ID" value="WAQ88335.1"/>
    <property type="molecule type" value="Genomic_DNA"/>
</dbReference>
<feature type="compositionally biased region" description="Polar residues" evidence="3">
    <location>
        <begin position="55"/>
        <end position="69"/>
    </location>
</feature>
<keyword evidence="1" id="KW-0227">DNA damage</keyword>
<dbReference type="GeneID" id="77813568"/>
<evidence type="ECO:0000256" key="3">
    <source>
        <dbReference type="SAM" id="MobiDB-lite"/>
    </source>
</evidence>
<dbReference type="InterPro" id="IPR051912">
    <property type="entry name" value="Alkylbase_DNA_Glycosylase/TA"/>
</dbReference>
<evidence type="ECO:0000256" key="2">
    <source>
        <dbReference type="ARBA" id="ARBA00023204"/>
    </source>
</evidence>
<accession>A0ABY7CUJ2</accession>
<dbReference type="RefSeq" id="XP_053023890.1">
    <property type="nucleotide sequence ID" value="XM_053172673.1"/>
</dbReference>
<dbReference type="PANTHER" id="PTHR43003:SF5">
    <property type="entry name" value="DNA-3-METHYLADENINE GLYCOSYLASE"/>
    <property type="match status" value="1"/>
</dbReference>
<protein>
    <recommendedName>
        <fullName evidence="4">HhH-GPD domain-containing protein</fullName>
    </recommendedName>
</protein>
<dbReference type="Gene3D" id="1.10.1670.40">
    <property type="match status" value="1"/>
</dbReference>
<dbReference type="Proteomes" id="UP001164743">
    <property type="component" value="Chromosome 9A"/>
</dbReference>
<feature type="compositionally biased region" description="Low complexity" evidence="3">
    <location>
        <begin position="1"/>
        <end position="10"/>
    </location>
</feature>
<keyword evidence="2" id="KW-0234">DNA repair</keyword>
<feature type="domain" description="HhH-GPD" evidence="4">
    <location>
        <begin position="130"/>
        <end position="273"/>
    </location>
</feature>
<evidence type="ECO:0000259" key="4">
    <source>
        <dbReference type="SMART" id="SM00478"/>
    </source>
</evidence>
<dbReference type="PANTHER" id="PTHR43003">
    <property type="entry name" value="DNA-3-METHYLADENINE GLYCOSYLASE"/>
    <property type="match status" value="1"/>
</dbReference>
<feature type="region of interest" description="Disordered" evidence="3">
    <location>
        <begin position="1"/>
        <end position="23"/>
    </location>
</feature>
<feature type="region of interest" description="Disordered" evidence="3">
    <location>
        <begin position="37"/>
        <end position="69"/>
    </location>
</feature>
<name>A0ABY7CUJ2_9BASI</name>
<evidence type="ECO:0000256" key="1">
    <source>
        <dbReference type="ARBA" id="ARBA00022763"/>
    </source>
</evidence>
<dbReference type="InterPro" id="IPR003265">
    <property type="entry name" value="HhH-GPD_domain"/>
</dbReference>
<sequence length="352" mass="39919">MTTVPRVTRSTTRKAISESKVKLSEPSQLPFAAKARRIEEEEHIPQKKRPKRVSQPVNQHLKANSQETTRPFRLSEAQAHLADIDPRFSLLFGRLPCGPFDSLSKPAVHQPPEPFRNLCCSILGQQVSCMAARSITYQFIKIFQSGLPQKLEPSKKLSEFQFPSPSEVSNTSLPTLRTAGLSQRKAEYIHDLAQRFVDRRLEPQTLMSMDSNMVVDELCKVRGIGRWTAEMFLIFCVKHPDILPHADLAIQKGILRWYTTAAFDGSLLRHLKNDTCTGAEKEERDTTGLSTPPIPSDCSLSRQDLARRLSKPLKPGLFLTPSEMEQLTEQWKPYRSLPVCYMWSLTGFIPEC</sequence>
<proteinExistence type="predicted"/>
<dbReference type="CDD" id="cd00056">
    <property type="entry name" value="ENDO3c"/>
    <property type="match status" value="1"/>
</dbReference>
<dbReference type="SUPFAM" id="SSF48150">
    <property type="entry name" value="DNA-glycosylase"/>
    <property type="match status" value="1"/>
</dbReference>
<organism evidence="5 6">
    <name type="scientific">Puccinia triticina</name>
    <dbReference type="NCBI Taxonomy" id="208348"/>
    <lineage>
        <taxon>Eukaryota</taxon>
        <taxon>Fungi</taxon>
        <taxon>Dikarya</taxon>
        <taxon>Basidiomycota</taxon>
        <taxon>Pucciniomycotina</taxon>
        <taxon>Pucciniomycetes</taxon>
        <taxon>Pucciniales</taxon>
        <taxon>Pucciniaceae</taxon>
        <taxon>Puccinia</taxon>
    </lineage>
</organism>
<reference evidence="5" key="1">
    <citation type="submission" date="2022-10" db="EMBL/GenBank/DDBJ databases">
        <title>Puccinia triticina Genome sequencing and assembly.</title>
        <authorList>
            <person name="Li C."/>
        </authorList>
    </citation>
    <scope>NUCLEOTIDE SEQUENCE</scope>
    <source>
        <strain evidence="5">Pt15</strain>
    </source>
</reference>
<evidence type="ECO:0000313" key="5">
    <source>
        <dbReference type="EMBL" id="WAQ88335.1"/>
    </source>
</evidence>
<dbReference type="Pfam" id="PF00730">
    <property type="entry name" value="HhH-GPD"/>
    <property type="match status" value="1"/>
</dbReference>
<keyword evidence="6" id="KW-1185">Reference proteome</keyword>
<dbReference type="Gene3D" id="1.10.340.30">
    <property type="entry name" value="Hypothetical protein, domain 2"/>
    <property type="match status" value="1"/>
</dbReference>
<evidence type="ECO:0000313" key="6">
    <source>
        <dbReference type="Proteomes" id="UP001164743"/>
    </source>
</evidence>
<dbReference type="InterPro" id="IPR011257">
    <property type="entry name" value="DNA_glycosylase"/>
</dbReference>
<gene>
    <name evidence="5" type="ORF">PtA15_9A462</name>
</gene>